<dbReference type="Proteomes" id="UP000572268">
    <property type="component" value="Unassembled WGS sequence"/>
</dbReference>
<evidence type="ECO:0000313" key="3">
    <source>
        <dbReference type="Proteomes" id="UP000570595"/>
    </source>
</evidence>
<reference evidence="3 4" key="1">
    <citation type="submission" date="2020-04" db="EMBL/GenBank/DDBJ databases">
        <title>Perkinsus olseni comparative genomics.</title>
        <authorList>
            <person name="Bogema D.R."/>
        </authorList>
    </citation>
    <scope>NUCLEOTIDE SEQUENCE [LARGE SCALE GENOMIC DNA]</scope>
    <source>
        <strain evidence="1">ATCC PRA-179</strain>
        <strain evidence="2">ATCC PRA-31</strain>
    </source>
</reference>
<dbReference type="EMBL" id="JABAHT010000418">
    <property type="protein sequence ID" value="KAF4656281.1"/>
    <property type="molecule type" value="Genomic_DNA"/>
</dbReference>
<evidence type="ECO:0000313" key="1">
    <source>
        <dbReference type="EMBL" id="KAF4656281.1"/>
    </source>
</evidence>
<comment type="caution">
    <text evidence="2">The sequence shown here is derived from an EMBL/GenBank/DDBJ whole genome shotgun (WGS) entry which is preliminary data.</text>
</comment>
<dbReference type="OrthoDB" id="424463at2759"/>
<gene>
    <name evidence="2" type="ORF">FOL46_006513</name>
    <name evidence="1" type="ORF">FOZ61_007062</name>
</gene>
<dbReference type="Proteomes" id="UP000570595">
    <property type="component" value="Unassembled WGS sequence"/>
</dbReference>
<proteinExistence type="predicted"/>
<dbReference type="AlphaFoldDB" id="A0A7J6LK65"/>
<organism evidence="2 4">
    <name type="scientific">Perkinsus olseni</name>
    <name type="common">Perkinsus atlanticus</name>
    <dbReference type="NCBI Taxonomy" id="32597"/>
    <lineage>
        <taxon>Eukaryota</taxon>
        <taxon>Sar</taxon>
        <taxon>Alveolata</taxon>
        <taxon>Perkinsozoa</taxon>
        <taxon>Perkinsea</taxon>
        <taxon>Perkinsida</taxon>
        <taxon>Perkinsidae</taxon>
        <taxon>Perkinsus</taxon>
    </lineage>
</organism>
<dbReference type="EMBL" id="JABANN010000421">
    <property type="protein sequence ID" value="KAF4659682.1"/>
    <property type="molecule type" value="Genomic_DNA"/>
</dbReference>
<name>A0A7J6LK65_PEROL</name>
<evidence type="ECO:0000313" key="2">
    <source>
        <dbReference type="EMBL" id="KAF4659682.1"/>
    </source>
</evidence>
<protein>
    <submittedName>
        <fullName evidence="2">Uncharacterized protein</fullName>
    </submittedName>
</protein>
<evidence type="ECO:0000313" key="4">
    <source>
        <dbReference type="Proteomes" id="UP000572268"/>
    </source>
</evidence>
<accession>A0A7J6LK65</accession>
<sequence length="265" mass="29434">MSTPSMIRTSFLIGVIIAVIHPVIVKYADAFWVNDTVVSSGQSPPLRSLRLPVVAEEPPKCLPPDDQYHGKNYCWYILKNTLGTEVHSGMLIRSNSSDWGWYVTLEHMASVSDMRPTDVGVWAEGRTRITTTLPTGIILGLDFFVPRIGKWGGKKFFSEKRIEFNIELKTTVVIPYMGTVKAKGADTAIASVPMEAGKNRIAASVTAMGKAGTLESEIVFLAEVSSIDLKHWNYDCDIEVLISGKKNGFEFIYEAILPIFHQKSY</sequence>